<evidence type="ECO:0000313" key="2">
    <source>
        <dbReference type="Proteomes" id="UP000177042"/>
    </source>
</evidence>
<proteinExistence type="predicted"/>
<dbReference type="Proteomes" id="UP000177042">
    <property type="component" value="Unassembled WGS sequence"/>
</dbReference>
<name>A0A1F5JAC3_9BACT</name>
<evidence type="ECO:0008006" key="3">
    <source>
        <dbReference type="Google" id="ProtNLM"/>
    </source>
</evidence>
<sequence length="157" mass="18320">MDTLSILLQTTCSLLSLKYRLRILRSHFNQIFFSPAESEQLTPDDLAWLNSLPKPFLEQFNQNNLSQIMTDLENNISKLQVLILYLPFEVNDRIVEQIGQKTRIIFSQLLLLDIKYDPSLIAGCALVWKGILRDYSLKAKIEQEKAQILESFKKYLR</sequence>
<accession>A0A1F5JAC3</accession>
<reference evidence="1 2" key="1">
    <citation type="journal article" date="2016" name="Nat. Commun.">
        <title>Thousands of microbial genomes shed light on interconnected biogeochemical processes in an aquifer system.</title>
        <authorList>
            <person name="Anantharaman K."/>
            <person name="Brown C.T."/>
            <person name="Hug L.A."/>
            <person name="Sharon I."/>
            <person name="Castelle C.J."/>
            <person name="Probst A.J."/>
            <person name="Thomas B.C."/>
            <person name="Singh A."/>
            <person name="Wilkins M.J."/>
            <person name="Karaoz U."/>
            <person name="Brodie E.L."/>
            <person name="Williams K.H."/>
            <person name="Hubbard S.S."/>
            <person name="Banfield J.F."/>
        </authorList>
    </citation>
    <scope>NUCLEOTIDE SEQUENCE [LARGE SCALE GENOMIC DNA]</scope>
</reference>
<organism evidence="1 2">
    <name type="scientific">Candidatus Daviesbacteria bacterium RIFCSPHIGHO2_02_FULL_39_12</name>
    <dbReference type="NCBI Taxonomy" id="1797770"/>
    <lineage>
        <taxon>Bacteria</taxon>
        <taxon>Candidatus Daviesiibacteriota</taxon>
    </lineage>
</organism>
<evidence type="ECO:0000313" key="1">
    <source>
        <dbReference type="EMBL" id="OGE25586.1"/>
    </source>
</evidence>
<comment type="caution">
    <text evidence="1">The sequence shown here is derived from an EMBL/GenBank/DDBJ whole genome shotgun (WGS) entry which is preliminary data.</text>
</comment>
<dbReference type="AlphaFoldDB" id="A0A1F5JAC3"/>
<protein>
    <recommendedName>
        <fullName evidence="3">F-type ATPase subunit delta</fullName>
    </recommendedName>
</protein>
<gene>
    <name evidence="1" type="ORF">A3C26_03505</name>
</gene>
<dbReference type="EMBL" id="MFCX01000023">
    <property type="protein sequence ID" value="OGE25586.1"/>
    <property type="molecule type" value="Genomic_DNA"/>
</dbReference>